<evidence type="ECO:0000256" key="3">
    <source>
        <dbReference type="ARBA" id="ARBA00022729"/>
    </source>
</evidence>
<evidence type="ECO:0000259" key="6">
    <source>
        <dbReference type="Pfam" id="PF13458"/>
    </source>
</evidence>
<dbReference type="InterPro" id="IPR028081">
    <property type="entry name" value="Leu-bd"/>
</dbReference>
<dbReference type="CDD" id="cd06326">
    <property type="entry name" value="PBP1_ABC_ligand_binding-like"/>
    <property type="match status" value="1"/>
</dbReference>
<dbReference type="SUPFAM" id="SSF53822">
    <property type="entry name" value="Periplasmic binding protein-like I"/>
    <property type="match status" value="1"/>
</dbReference>
<dbReference type="PANTHER" id="PTHR47235:SF1">
    <property type="entry name" value="BLR6548 PROTEIN"/>
    <property type="match status" value="1"/>
</dbReference>
<reference evidence="7 8" key="1">
    <citation type="submission" date="2020-05" db="EMBL/GenBank/DDBJ databases">
        <title>Genomic Encyclopedia of Type Strains, Phase IV (KMG-V): Genome sequencing to study the core and pangenomes of soil and plant-associated prokaryotes.</title>
        <authorList>
            <person name="Whitman W."/>
        </authorList>
    </citation>
    <scope>NUCLEOTIDE SEQUENCE [LARGE SCALE GENOMIC DNA]</scope>
    <source>
        <strain evidence="7 8">C29</strain>
    </source>
</reference>
<dbReference type="InterPro" id="IPR000709">
    <property type="entry name" value="Leu_Ile_Val-bd"/>
</dbReference>
<dbReference type="PANTHER" id="PTHR47235">
    <property type="entry name" value="BLR6548 PROTEIN"/>
    <property type="match status" value="1"/>
</dbReference>
<evidence type="ECO:0000313" key="7">
    <source>
        <dbReference type="EMBL" id="NRT56561.1"/>
    </source>
</evidence>
<evidence type="ECO:0000256" key="1">
    <source>
        <dbReference type="ARBA" id="ARBA00010062"/>
    </source>
</evidence>
<keyword evidence="8" id="KW-1185">Reference proteome</keyword>
<feature type="chain" id="PRO_5046207442" evidence="5">
    <location>
        <begin position="23"/>
        <end position="373"/>
    </location>
</feature>
<sequence length="373" mass="38820">MQRRSLVLAGAALALARRPVRAAGAPLVIGQSAALSGPLAASGRSYGAGATLAFSALDERGGIDGRPLRWVRLDDAGDPARARANLRRLAADPQALALFGGFGSLGPDEIGPLLQDSGLPALGGPRVADSVRARCGDAGFFVRASHAQEAAALARHLASLGLQRVAIAHLATPFGQEGLKLVADALARQGLQLAGSAALTSDAATAQEASRKLLAMAPAPQAIVLFTGGAQAAAMMAAAASLRRQPPFFGLSVVGDEDLPRQIGAPARGLVITQPVPSPWKEHGRLMEDYRSRAQAAGVTLGYASLAGWIDAQVMIEALRRCNGLLTRTHLTNSLRLLQMQLASMRIDFSRHEGGGSRYVELVQISESGRYLG</sequence>
<dbReference type="InterPro" id="IPR028082">
    <property type="entry name" value="Peripla_BP_I"/>
</dbReference>
<dbReference type="PRINTS" id="PR00337">
    <property type="entry name" value="LEUILEVALBP"/>
</dbReference>
<proteinExistence type="inferred from homology"/>
<evidence type="ECO:0000256" key="4">
    <source>
        <dbReference type="ARBA" id="ARBA00022970"/>
    </source>
</evidence>
<dbReference type="RefSeq" id="WP_173805577.1">
    <property type="nucleotide sequence ID" value="NZ_JABSNM010000009.1"/>
</dbReference>
<keyword evidence="3 5" id="KW-0732">Signal</keyword>
<accession>A0ABX2G2M8</accession>
<name>A0ABX2G2M8_9BURK</name>
<dbReference type="EMBL" id="JABSNM010000009">
    <property type="protein sequence ID" value="NRT56561.1"/>
    <property type="molecule type" value="Genomic_DNA"/>
</dbReference>
<keyword evidence="4" id="KW-0029">Amino-acid transport</keyword>
<dbReference type="Pfam" id="PF13458">
    <property type="entry name" value="Peripla_BP_6"/>
    <property type="match status" value="1"/>
</dbReference>
<evidence type="ECO:0000256" key="5">
    <source>
        <dbReference type="SAM" id="SignalP"/>
    </source>
</evidence>
<feature type="domain" description="Leucine-binding protein" evidence="6">
    <location>
        <begin position="28"/>
        <end position="369"/>
    </location>
</feature>
<feature type="signal peptide" evidence="5">
    <location>
        <begin position="1"/>
        <end position="22"/>
    </location>
</feature>
<protein>
    <submittedName>
        <fullName evidence="7">ABC-type branched-subunit amino acid transport system substrate-binding protein</fullName>
    </submittedName>
</protein>
<evidence type="ECO:0000256" key="2">
    <source>
        <dbReference type="ARBA" id="ARBA00022448"/>
    </source>
</evidence>
<dbReference type="Proteomes" id="UP001516061">
    <property type="component" value="Unassembled WGS sequence"/>
</dbReference>
<evidence type="ECO:0000313" key="8">
    <source>
        <dbReference type="Proteomes" id="UP001516061"/>
    </source>
</evidence>
<dbReference type="Gene3D" id="3.40.50.2300">
    <property type="match status" value="2"/>
</dbReference>
<comment type="caution">
    <text evidence="7">The sequence shown here is derived from an EMBL/GenBank/DDBJ whole genome shotgun (WGS) entry which is preliminary data.</text>
</comment>
<organism evidence="7 8">
    <name type="scientific">Sphaerotilus uruguayifluvii</name>
    <dbReference type="NCBI Taxonomy" id="2735897"/>
    <lineage>
        <taxon>Bacteria</taxon>
        <taxon>Pseudomonadati</taxon>
        <taxon>Pseudomonadota</taxon>
        <taxon>Betaproteobacteria</taxon>
        <taxon>Burkholderiales</taxon>
        <taxon>Sphaerotilaceae</taxon>
        <taxon>Sphaerotilus</taxon>
    </lineage>
</organism>
<keyword evidence="2" id="KW-0813">Transport</keyword>
<gene>
    <name evidence="7" type="ORF">HNQ01_002304</name>
</gene>
<comment type="similarity">
    <text evidence="1">Belongs to the leucine-binding protein family.</text>
</comment>